<dbReference type="NCBIfam" id="TIGR01451">
    <property type="entry name" value="B_ant_repeat"/>
    <property type="match status" value="3"/>
</dbReference>
<evidence type="ECO:0000256" key="5">
    <source>
        <dbReference type="SAM" id="MobiDB-lite"/>
    </source>
</evidence>
<dbReference type="InterPro" id="IPR001434">
    <property type="entry name" value="OmcB-like_DUF11"/>
</dbReference>
<keyword evidence="4" id="KW-0572">Peptidoglycan-anchor</keyword>
<dbReference type="Proteomes" id="UP001198893">
    <property type="component" value="Unassembled WGS sequence"/>
</dbReference>
<dbReference type="PANTHER" id="PTHR34819">
    <property type="entry name" value="LARGE CYSTEINE-RICH PERIPLASMIC PROTEIN OMCB"/>
    <property type="match status" value="1"/>
</dbReference>
<evidence type="ECO:0000256" key="4">
    <source>
        <dbReference type="ARBA" id="ARBA00023088"/>
    </source>
</evidence>
<dbReference type="Pfam" id="PF00746">
    <property type="entry name" value="Gram_pos_anchor"/>
    <property type="match status" value="1"/>
</dbReference>
<keyword evidence="1" id="KW-0134">Cell wall</keyword>
<evidence type="ECO:0000256" key="1">
    <source>
        <dbReference type="ARBA" id="ARBA00022512"/>
    </source>
</evidence>
<feature type="domain" description="Gram-positive cocci surface proteins LPxTG" evidence="7">
    <location>
        <begin position="1631"/>
        <end position="1666"/>
    </location>
</feature>
<proteinExistence type="predicted"/>
<dbReference type="InterPro" id="IPR047589">
    <property type="entry name" value="DUF11_rpt"/>
</dbReference>
<protein>
    <submittedName>
        <fullName evidence="9">DUF11 domain-containing protein</fullName>
    </submittedName>
</protein>
<feature type="transmembrane region" description="Helical" evidence="6">
    <location>
        <begin position="24"/>
        <end position="47"/>
    </location>
</feature>
<feature type="compositionally biased region" description="Basic and acidic residues" evidence="5">
    <location>
        <begin position="1068"/>
        <end position="1085"/>
    </location>
</feature>
<evidence type="ECO:0000313" key="9">
    <source>
        <dbReference type="EMBL" id="MCC2240686.1"/>
    </source>
</evidence>
<accession>A0AAW4WDF3</accession>
<sequence length="1672" mass="185878">MQENVRKHVKKAEEKRKIRRRTKILLGICCVLVAVGVVWGLILPGLAATGNKETEQTSAGGTISERINLSVSQKSPDDGKNGQILYATVSATNSNPTDTELVPVRIRISDLPEGVTLTGFEESDVMQVTYKAVSETTEETLEVKLVEEDDETYIEFEPPAGSTVSFDLQFNSLNGIMEKDSKVTLTPEIPDQKDNDVISEPAELIWHGTNLWQDLKKTVSKEIIPVNGKINKLEGTLDYRITANSMNPCGVGDTGAIWTDHVELSDVLTLPDGISFPEGTKVSEDGVSVVDSNGNVIFQFTDLQGGTVTSLTLDGKTVTYKISVPNQYMTDGVPTREQEHLNVSASLDVSKLVLTDNYITVAAEKVKEDVITNHVDFESVPYKEYDHTKLSADVKSRPEIKEDFKIVKTADKKEVIAGDTINYTITVENTGNNPIKGEASDGSVYKVTDKLPEHLVLTAEQIQAIRNQGAEYDEETRTISWAPGTLKAGEKAEFTFAVNVKSQEELAKYPNNTSIHNKASYKGKDSTITVIYKKPELTIDKSSDKKNVKNGDLVTYTVTIENKEDYQTIEQILEDTLPKGLVFQYIIDKNGNQVTESATDFVAESSNAVGGSRYVGLQVDGKKLTFSLGRLNAKEKVTIKYVCKVDLNELPEAADYDLVNHITSNSSGESTGETIEVENPITVDKKVNGGEGGETFKAEELFKYSITITNADGDAAYKKGGLSLTDDMPYHVFPSDEYKIYKAKQAGTLNSRYPKNDEELVEAGISWKEYVENTSDWGTYYTKINGEYVQIKRYWIGKSNGINISAHKGIRLIWKIGTMSPGEVIEKEFNAYIYMDDKENEQTGTFTYTNSATVNGMKDTVTVKGEPEGKKKLDQAVDVQKSVWAILDQFHQWKTSQLKDKSIFSKSVNEGNYLGNYVIYNITVTNTGEDPVHIDTLEDHMADGLEYVGIRPSLGYTLPVQIEKSYSEPIKSNDWNMAQVTNIDGRSLVRDVTIAMTNDDKENHMVTFTIGDDGKGYDLPAGKNLSFFVMCKVSKDVELDVPITNTVDLLVDKDVEYRENPNDITMRGTRDDSRQNNGTSEDKGIVGEKRVISSSVMITPKDVIVPGITKKAVSYIPSGKNVEDAVELEEKDNIQPNVTTKWLLELRNDGTIPICDYTIKDSVQSPFHILSKKEATNETLDLGLDKNAFVLTIYDEDDNVLHKYDLSEEVWKLIPDNATHEFSLYLEGKEYQIPAGGKAEFTVYTRNTVYENKIYENTAYLLPDAPFDDNSVKTGELVTDDSGKYIGVKASDCVYALGDYGSFSWKTVEETGNSDNRGSGYLGLEGKNYIYLDEDGKDVIYTNNIENVSNNSFTQMVIVDSMPHINDTGVLNQKEKRGSEFSVAYAEGLELWVTEESGTKRQLEEGVDYFVEFSNLVSFTEADMSGTSTEQWHSFWQSDDVSFRIKMADTFALKKGCILTMKYNGVVGENANPGETAWNSFAYQYTAEVNGNEKTLRAEPPKVGVKIYKKPVIEKDVLDAYGNELPYDQMKTFTFVLYKGDSTDEADYITEFAVCQGGSVALKTITDQNGNKALEDGQVYTVKEKLVNGYELVGIGQKGTELSKENKYTFTYYDNLDSISIQVKNQEYGYELPATGGTGTTVYTIGGAAIMLMSSLLYGYRMRRKRERGAGI</sequence>
<feature type="domain" description="DUF11" evidence="8">
    <location>
        <begin position="403"/>
        <end position="520"/>
    </location>
</feature>
<name>A0AAW4WDF3_9FIRM</name>
<evidence type="ECO:0000259" key="7">
    <source>
        <dbReference type="Pfam" id="PF00746"/>
    </source>
</evidence>
<evidence type="ECO:0000256" key="6">
    <source>
        <dbReference type="SAM" id="Phobius"/>
    </source>
</evidence>
<keyword evidence="6" id="KW-1133">Transmembrane helix</keyword>
<keyword evidence="6" id="KW-0472">Membrane</keyword>
<comment type="caution">
    <text evidence="9">The sequence shown here is derived from an EMBL/GenBank/DDBJ whole genome shotgun (WGS) entry which is preliminary data.</text>
</comment>
<gene>
    <name evidence="9" type="ORF">LKD47_00020</name>
</gene>
<evidence type="ECO:0000256" key="2">
    <source>
        <dbReference type="ARBA" id="ARBA00022525"/>
    </source>
</evidence>
<evidence type="ECO:0000256" key="3">
    <source>
        <dbReference type="ARBA" id="ARBA00022729"/>
    </source>
</evidence>
<dbReference type="Gene3D" id="2.60.40.740">
    <property type="match status" value="2"/>
</dbReference>
<dbReference type="InterPro" id="IPR019931">
    <property type="entry name" value="LPXTG_anchor"/>
</dbReference>
<keyword evidence="3" id="KW-0732">Signal</keyword>
<dbReference type="Pfam" id="PF01345">
    <property type="entry name" value="DUF11"/>
    <property type="match status" value="2"/>
</dbReference>
<keyword evidence="6" id="KW-0812">Transmembrane</keyword>
<dbReference type="RefSeq" id="WP_227709325.1">
    <property type="nucleotide sequence ID" value="NZ_JAJEQW010000001.1"/>
</dbReference>
<keyword evidence="2" id="KW-0964">Secreted</keyword>
<dbReference type="NCBIfam" id="TIGR01167">
    <property type="entry name" value="LPXTG_anchor"/>
    <property type="match status" value="1"/>
</dbReference>
<feature type="domain" description="DUF11" evidence="8">
    <location>
        <begin position="537"/>
        <end position="665"/>
    </location>
</feature>
<feature type="transmembrane region" description="Helical" evidence="6">
    <location>
        <begin position="1642"/>
        <end position="1660"/>
    </location>
</feature>
<evidence type="ECO:0000259" key="8">
    <source>
        <dbReference type="Pfam" id="PF01345"/>
    </source>
</evidence>
<evidence type="ECO:0000313" key="10">
    <source>
        <dbReference type="Proteomes" id="UP001198893"/>
    </source>
</evidence>
<dbReference type="InterPro" id="IPR051172">
    <property type="entry name" value="Chlamydia_OmcB"/>
</dbReference>
<organism evidence="9 10">
    <name type="scientific">Roseburia amylophila</name>
    <dbReference type="NCBI Taxonomy" id="2981794"/>
    <lineage>
        <taxon>Bacteria</taxon>
        <taxon>Bacillati</taxon>
        <taxon>Bacillota</taxon>
        <taxon>Clostridia</taxon>
        <taxon>Lachnospirales</taxon>
        <taxon>Lachnospiraceae</taxon>
        <taxon>Roseburia</taxon>
    </lineage>
</organism>
<dbReference type="EMBL" id="JAJEQW010000001">
    <property type="protein sequence ID" value="MCC2240686.1"/>
    <property type="molecule type" value="Genomic_DNA"/>
</dbReference>
<reference evidence="9" key="1">
    <citation type="submission" date="2021-10" db="EMBL/GenBank/DDBJ databases">
        <title>Anaerobic single-cell dispensing facilitates the cultivation of human gut bacteria.</title>
        <authorList>
            <person name="Afrizal A."/>
        </authorList>
    </citation>
    <scope>NUCLEOTIDE SEQUENCE</scope>
    <source>
        <strain evidence="9">CLA-AA-H204</strain>
    </source>
</reference>
<feature type="region of interest" description="Disordered" evidence="5">
    <location>
        <begin position="1061"/>
        <end position="1085"/>
    </location>
</feature>